<dbReference type="Pfam" id="PF13639">
    <property type="entry name" value="zf-RING_2"/>
    <property type="match status" value="1"/>
</dbReference>
<feature type="transmembrane region" description="Helical" evidence="15">
    <location>
        <begin position="44"/>
        <end position="66"/>
    </location>
</feature>
<feature type="domain" description="RING-type" evidence="16">
    <location>
        <begin position="138"/>
        <end position="180"/>
    </location>
</feature>
<evidence type="ECO:0000256" key="6">
    <source>
        <dbReference type="ARBA" id="ARBA00022692"/>
    </source>
</evidence>
<proteinExistence type="inferred from homology"/>
<keyword evidence="12 15" id="KW-0472">Membrane</keyword>
<dbReference type="AlphaFoldDB" id="A0A8J5M5F1"/>
<keyword evidence="8 14" id="KW-0863">Zinc-finger</keyword>
<dbReference type="EMBL" id="JACMSC010000002">
    <property type="protein sequence ID" value="KAG6533053.1"/>
    <property type="molecule type" value="Genomic_DNA"/>
</dbReference>
<dbReference type="Proteomes" id="UP000734854">
    <property type="component" value="Unassembled WGS sequence"/>
</dbReference>
<evidence type="ECO:0000313" key="18">
    <source>
        <dbReference type="Proteomes" id="UP000734854"/>
    </source>
</evidence>
<keyword evidence="7" id="KW-0479">Metal-binding</keyword>
<keyword evidence="9" id="KW-0833">Ubl conjugation pathway</keyword>
<evidence type="ECO:0000256" key="8">
    <source>
        <dbReference type="ARBA" id="ARBA00022771"/>
    </source>
</evidence>
<accession>A0A8J5M5F1</accession>
<dbReference type="PROSITE" id="PS50089">
    <property type="entry name" value="ZF_RING_2"/>
    <property type="match status" value="1"/>
</dbReference>
<keyword evidence="10" id="KW-0862">Zinc</keyword>
<dbReference type="GO" id="GO:0016020">
    <property type="term" value="C:membrane"/>
    <property type="evidence" value="ECO:0007669"/>
    <property type="project" value="UniProtKB-SubCell"/>
</dbReference>
<dbReference type="Gene3D" id="3.30.40.10">
    <property type="entry name" value="Zinc/RING finger domain, C3HC4 (zinc finger)"/>
    <property type="match status" value="1"/>
</dbReference>
<comment type="caution">
    <text evidence="17">The sequence shown here is derived from an EMBL/GenBank/DDBJ whole genome shotgun (WGS) entry which is preliminary data.</text>
</comment>
<dbReference type="InterPro" id="IPR001841">
    <property type="entry name" value="Znf_RING"/>
</dbReference>
<evidence type="ECO:0000256" key="4">
    <source>
        <dbReference type="ARBA" id="ARBA00012483"/>
    </source>
</evidence>
<evidence type="ECO:0000256" key="12">
    <source>
        <dbReference type="ARBA" id="ARBA00023136"/>
    </source>
</evidence>
<evidence type="ECO:0000259" key="16">
    <source>
        <dbReference type="PROSITE" id="PS50089"/>
    </source>
</evidence>
<evidence type="ECO:0000313" key="17">
    <source>
        <dbReference type="EMBL" id="KAG6533053.1"/>
    </source>
</evidence>
<evidence type="ECO:0000256" key="11">
    <source>
        <dbReference type="ARBA" id="ARBA00022989"/>
    </source>
</evidence>
<dbReference type="GO" id="GO:0061630">
    <property type="term" value="F:ubiquitin protein ligase activity"/>
    <property type="evidence" value="ECO:0007669"/>
    <property type="project" value="UniProtKB-EC"/>
</dbReference>
<dbReference type="FunFam" id="3.30.40.10:FF:000231">
    <property type="entry name" value="RING-H2 finger protein ATL46"/>
    <property type="match status" value="1"/>
</dbReference>
<dbReference type="EC" id="2.3.2.27" evidence="4"/>
<comment type="subcellular location">
    <subcellularLocation>
        <location evidence="2">Membrane</location>
        <topology evidence="2">Single-pass membrane protein</topology>
    </subcellularLocation>
</comment>
<evidence type="ECO:0000256" key="1">
    <source>
        <dbReference type="ARBA" id="ARBA00000900"/>
    </source>
</evidence>
<evidence type="ECO:0000256" key="5">
    <source>
        <dbReference type="ARBA" id="ARBA00022679"/>
    </source>
</evidence>
<protein>
    <recommendedName>
        <fullName evidence="4">RING-type E3 ubiquitin transferase</fullName>
        <ecNumber evidence="4">2.3.2.27</ecNumber>
    </recommendedName>
</protein>
<dbReference type="CDD" id="cd16461">
    <property type="entry name" value="RING-H2_EL5-like"/>
    <property type="match status" value="1"/>
</dbReference>
<evidence type="ECO:0000256" key="13">
    <source>
        <dbReference type="ARBA" id="ARBA00024209"/>
    </source>
</evidence>
<name>A0A8J5M5F1_ZINOF</name>
<keyword evidence="18" id="KW-1185">Reference proteome</keyword>
<evidence type="ECO:0000256" key="14">
    <source>
        <dbReference type="PROSITE-ProRule" id="PRU00175"/>
    </source>
</evidence>
<reference evidence="17 18" key="1">
    <citation type="submission" date="2020-08" db="EMBL/GenBank/DDBJ databases">
        <title>Plant Genome Project.</title>
        <authorList>
            <person name="Zhang R.-G."/>
        </authorList>
    </citation>
    <scope>NUCLEOTIDE SEQUENCE [LARGE SCALE GENOMIC DNA]</scope>
    <source>
        <tissue evidence="17">Rhizome</tissue>
    </source>
</reference>
<keyword evidence="11 15" id="KW-1133">Transmembrane helix</keyword>
<dbReference type="GO" id="GO:0031625">
    <property type="term" value="F:ubiquitin protein ligase binding"/>
    <property type="evidence" value="ECO:0007669"/>
    <property type="project" value="TreeGrafter"/>
</dbReference>
<comment type="pathway">
    <text evidence="3">Protein modification; protein ubiquitination.</text>
</comment>
<dbReference type="PANTHER" id="PTHR45768:SF18">
    <property type="entry name" value="RING-H2 FINGER PROTEIN ATL47-RELATED"/>
    <property type="match status" value="1"/>
</dbReference>
<organism evidence="17 18">
    <name type="scientific">Zingiber officinale</name>
    <name type="common">Ginger</name>
    <name type="synonym">Amomum zingiber</name>
    <dbReference type="NCBI Taxonomy" id="94328"/>
    <lineage>
        <taxon>Eukaryota</taxon>
        <taxon>Viridiplantae</taxon>
        <taxon>Streptophyta</taxon>
        <taxon>Embryophyta</taxon>
        <taxon>Tracheophyta</taxon>
        <taxon>Spermatophyta</taxon>
        <taxon>Magnoliopsida</taxon>
        <taxon>Liliopsida</taxon>
        <taxon>Zingiberales</taxon>
        <taxon>Zingiberaceae</taxon>
        <taxon>Zingiber</taxon>
    </lineage>
</organism>
<evidence type="ECO:0000256" key="3">
    <source>
        <dbReference type="ARBA" id="ARBA00004906"/>
    </source>
</evidence>
<dbReference type="InterPro" id="IPR013083">
    <property type="entry name" value="Znf_RING/FYVE/PHD"/>
</dbReference>
<dbReference type="PANTHER" id="PTHR45768">
    <property type="entry name" value="E3 UBIQUITIN-PROTEIN LIGASE RNF13-LIKE"/>
    <property type="match status" value="1"/>
</dbReference>
<dbReference type="SUPFAM" id="SSF57850">
    <property type="entry name" value="RING/U-box"/>
    <property type="match status" value="1"/>
</dbReference>
<dbReference type="GO" id="GO:0008270">
    <property type="term" value="F:zinc ion binding"/>
    <property type="evidence" value="ECO:0007669"/>
    <property type="project" value="UniProtKB-KW"/>
</dbReference>
<comment type="similarity">
    <text evidence="13">Belongs to the RING-type zinc finger family. ATL subfamily.</text>
</comment>
<sequence>MAGDGRSSQSTIHLSISSKDSLPFQPQPPFTATASSTGGRISPAVLFTVIVVALILLVSGVVHVLLRCFIKKPLFSSSASVTTASASPHLHPVGSGSLQRQLRQLFRLHDSGLDQTFIDTLPLFLYREILGSKEPFDCAVCLCEFEADHKLRLLPICGHAFHLTCIDTWLLSNSTCPLCRGAIFSQGLSVANPMFDLDDSRESEEEIGSEKRMLPVRLGKFKNLSNDDNVSNLSDGSDIEVGSNSRKHIGETSISNLDARRCFSMGYYQYVLADSNLQVVLATNEGRRLGLGSKDESFSVSKIWQWSDKKGKLPVWSDAASLEGPIKSLKATVNALSSVVRKKCPDKLGVCCLSSKAPDPMKMLFVPHWILITRDVVHGSRELSINKQSPLSLPSTVWCLLVVVALT</sequence>
<keyword evidence="6 15" id="KW-0812">Transmembrane</keyword>
<evidence type="ECO:0000256" key="9">
    <source>
        <dbReference type="ARBA" id="ARBA00022786"/>
    </source>
</evidence>
<evidence type="ECO:0000256" key="2">
    <source>
        <dbReference type="ARBA" id="ARBA00004167"/>
    </source>
</evidence>
<evidence type="ECO:0000256" key="7">
    <source>
        <dbReference type="ARBA" id="ARBA00022723"/>
    </source>
</evidence>
<gene>
    <name evidence="17" type="ORF">ZIOFF_006914</name>
</gene>
<evidence type="ECO:0000256" key="15">
    <source>
        <dbReference type="SAM" id="Phobius"/>
    </source>
</evidence>
<evidence type="ECO:0000256" key="10">
    <source>
        <dbReference type="ARBA" id="ARBA00022833"/>
    </source>
</evidence>
<dbReference type="SMART" id="SM00184">
    <property type="entry name" value="RING"/>
    <property type="match status" value="1"/>
</dbReference>
<comment type="catalytic activity">
    <reaction evidence="1">
        <text>S-ubiquitinyl-[E2 ubiquitin-conjugating enzyme]-L-cysteine + [acceptor protein]-L-lysine = [E2 ubiquitin-conjugating enzyme]-L-cysteine + N(6)-ubiquitinyl-[acceptor protein]-L-lysine.</text>
        <dbReference type="EC" id="2.3.2.27"/>
    </reaction>
</comment>
<keyword evidence="5" id="KW-0808">Transferase</keyword>